<dbReference type="PANTHER" id="PTHR34131:SF2">
    <property type="entry name" value="FAMILY PROTEIN, PUTATIVE (DUF1997)-RELATED"/>
    <property type="match status" value="1"/>
</dbReference>
<sequence length="330" mass="37012">MAATKLWLPAPAPAFGFFYSSLRQRRNVFIMRAADGKVRNAKLAAKRCLTVPFQDSSRLNQFLSEPAGMQILINTNALQSYQKLDDTTYRCCLPKLDILKFEVAPIVDLSIDVKDDECLFEGSELVEKQNQHFSASMINHLTWGLEKQLNVNVELNVSLEVYTLPFTLLPLQAVETPGNGACKRFSSPSQANNKERIVPPKQKIIKDLERAVVRISSQESYPIASDYAPLLHEAREMLPRSIQPIDSTTSARRWADCHVLHKLKSAFFAKISSSSYDLFYAQHGHSKQALSLFSSTDAVTLASLGVQPLGTREAHFLSSVHNFGERPTLW</sequence>
<dbReference type="AlphaFoldDB" id="D8RIK3"/>
<dbReference type="InParanoid" id="D8RIK3"/>
<dbReference type="Pfam" id="PF09366">
    <property type="entry name" value="DUF1997"/>
    <property type="match status" value="1"/>
</dbReference>
<dbReference type="InterPro" id="IPR018971">
    <property type="entry name" value="DUF1997"/>
</dbReference>
<evidence type="ECO:0000313" key="1">
    <source>
        <dbReference type="EMBL" id="EFJ28105.1"/>
    </source>
</evidence>
<evidence type="ECO:0000313" key="2">
    <source>
        <dbReference type="Proteomes" id="UP000001514"/>
    </source>
</evidence>
<name>D8RIK3_SELML</name>
<dbReference type="Proteomes" id="UP000001514">
    <property type="component" value="Unassembled WGS sequence"/>
</dbReference>
<dbReference type="Gramene" id="EFJ28105">
    <property type="protein sequence ID" value="EFJ28105"/>
    <property type="gene ID" value="SELMODRAFT_411641"/>
</dbReference>
<keyword evidence="2" id="KW-1185">Reference proteome</keyword>
<proteinExistence type="predicted"/>
<dbReference type="PANTHER" id="PTHR34131">
    <property type="entry name" value="(RAP ANNOTATION RELEASE2) GALACTOSE-BINDING LIKE DOMAIN CONTAINING PROTEIN"/>
    <property type="match status" value="1"/>
</dbReference>
<dbReference type="FunCoup" id="D8RIK3">
    <property type="interactions" value="752"/>
</dbReference>
<dbReference type="HOGENOM" id="CLU_843072_0_0_1"/>
<accession>D8RIK3</accession>
<reference evidence="1 2" key="1">
    <citation type="journal article" date="2011" name="Science">
        <title>The Selaginella genome identifies genetic changes associated with the evolution of vascular plants.</title>
        <authorList>
            <person name="Banks J.A."/>
            <person name="Nishiyama T."/>
            <person name="Hasebe M."/>
            <person name="Bowman J.L."/>
            <person name="Gribskov M."/>
            <person name="dePamphilis C."/>
            <person name="Albert V.A."/>
            <person name="Aono N."/>
            <person name="Aoyama T."/>
            <person name="Ambrose B.A."/>
            <person name="Ashton N.W."/>
            <person name="Axtell M.J."/>
            <person name="Barker E."/>
            <person name="Barker M.S."/>
            <person name="Bennetzen J.L."/>
            <person name="Bonawitz N.D."/>
            <person name="Chapple C."/>
            <person name="Cheng C."/>
            <person name="Correa L.G."/>
            <person name="Dacre M."/>
            <person name="DeBarry J."/>
            <person name="Dreyer I."/>
            <person name="Elias M."/>
            <person name="Engstrom E.M."/>
            <person name="Estelle M."/>
            <person name="Feng L."/>
            <person name="Finet C."/>
            <person name="Floyd S.K."/>
            <person name="Frommer W.B."/>
            <person name="Fujita T."/>
            <person name="Gramzow L."/>
            <person name="Gutensohn M."/>
            <person name="Harholt J."/>
            <person name="Hattori M."/>
            <person name="Heyl A."/>
            <person name="Hirai T."/>
            <person name="Hiwatashi Y."/>
            <person name="Ishikawa M."/>
            <person name="Iwata M."/>
            <person name="Karol K.G."/>
            <person name="Koehler B."/>
            <person name="Kolukisaoglu U."/>
            <person name="Kubo M."/>
            <person name="Kurata T."/>
            <person name="Lalonde S."/>
            <person name="Li K."/>
            <person name="Li Y."/>
            <person name="Litt A."/>
            <person name="Lyons E."/>
            <person name="Manning G."/>
            <person name="Maruyama T."/>
            <person name="Michael T.P."/>
            <person name="Mikami K."/>
            <person name="Miyazaki S."/>
            <person name="Morinaga S."/>
            <person name="Murata T."/>
            <person name="Mueller-Roeber B."/>
            <person name="Nelson D.R."/>
            <person name="Obara M."/>
            <person name="Oguri Y."/>
            <person name="Olmstead R.G."/>
            <person name="Onodera N."/>
            <person name="Petersen B.L."/>
            <person name="Pils B."/>
            <person name="Prigge M."/>
            <person name="Rensing S.A."/>
            <person name="Riano-Pachon D.M."/>
            <person name="Roberts A.W."/>
            <person name="Sato Y."/>
            <person name="Scheller H.V."/>
            <person name="Schulz B."/>
            <person name="Schulz C."/>
            <person name="Shakirov E.V."/>
            <person name="Shibagaki N."/>
            <person name="Shinohara N."/>
            <person name="Shippen D.E."/>
            <person name="Soerensen I."/>
            <person name="Sotooka R."/>
            <person name="Sugimoto N."/>
            <person name="Sugita M."/>
            <person name="Sumikawa N."/>
            <person name="Tanurdzic M."/>
            <person name="Theissen G."/>
            <person name="Ulvskov P."/>
            <person name="Wakazuki S."/>
            <person name="Weng J.K."/>
            <person name="Willats W.W."/>
            <person name="Wipf D."/>
            <person name="Wolf P.G."/>
            <person name="Yang L."/>
            <person name="Zimmer A.D."/>
            <person name="Zhu Q."/>
            <person name="Mitros T."/>
            <person name="Hellsten U."/>
            <person name="Loque D."/>
            <person name="Otillar R."/>
            <person name="Salamov A."/>
            <person name="Schmutz J."/>
            <person name="Shapiro H."/>
            <person name="Lindquist E."/>
            <person name="Lucas S."/>
            <person name="Rokhsar D."/>
            <person name="Grigoriev I.V."/>
        </authorList>
    </citation>
    <scope>NUCLEOTIDE SEQUENCE [LARGE SCALE GENOMIC DNA]</scope>
</reference>
<dbReference type="eggNOG" id="ENOG502QWAV">
    <property type="taxonomic scope" value="Eukaryota"/>
</dbReference>
<gene>
    <name evidence="1" type="ORF">SELMODRAFT_411641</name>
</gene>
<protein>
    <submittedName>
        <fullName evidence="1">Uncharacterized protein</fullName>
    </submittedName>
</protein>
<organism evidence="2">
    <name type="scientific">Selaginella moellendorffii</name>
    <name type="common">Spikemoss</name>
    <dbReference type="NCBI Taxonomy" id="88036"/>
    <lineage>
        <taxon>Eukaryota</taxon>
        <taxon>Viridiplantae</taxon>
        <taxon>Streptophyta</taxon>
        <taxon>Embryophyta</taxon>
        <taxon>Tracheophyta</taxon>
        <taxon>Lycopodiopsida</taxon>
        <taxon>Selaginellales</taxon>
        <taxon>Selaginellaceae</taxon>
        <taxon>Selaginella</taxon>
    </lineage>
</organism>
<dbReference type="EMBL" id="GL377580">
    <property type="protein sequence ID" value="EFJ28105.1"/>
    <property type="molecule type" value="Genomic_DNA"/>
</dbReference>
<dbReference type="KEGG" id="smo:SELMODRAFT_411641"/>